<dbReference type="EMBL" id="JASTZU010000012">
    <property type="protein sequence ID" value="MDL4839330.1"/>
    <property type="molecule type" value="Genomic_DNA"/>
</dbReference>
<accession>A0ABT7L2D5</accession>
<proteinExistence type="predicted"/>
<dbReference type="InterPro" id="IPR050490">
    <property type="entry name" value="Bact_solute-bd_prot1"/>
</dbReference>
<keyword evidence="2" id="KW-0732">Signal</keyword>
<comment type="caution">
    <text evidence="3">The sequence shown here is derived from an EMBL/GenBank/DDBJ whole genome shotgun (WGS) entry which is preliminary data.</text>
</comment>
<dbReference type="Pfam" id="PF01547">
    <property type="entry name" value="SBP_bac_1"/>
    <property type="match status" value="1"/>
</dbReference>
<organism evidence="3 4">
    <name type="scientific">Aquibacillus rhizosphaerae</name>
    <dbReference type="NCBI Taxonomy" id="3051431"/>
    <lineage>
        <taxon>Bacteria</taxon>
        <taxon>Bacillati</taxon>
        <taxon>Bacillota</taxon>
        <taxon>Bacilli</taxon>
        <taxon>Bacillales</taxon>
        <taxon>Bacillaceae</taxon>
        <taxon>Aquibacillus</taxon>
    </lineage>
</organism>
<sequence>MKKVLFLILGLSMVFWLAACSDEGTSGESDENTEGNDTEQATDDNEEEANEDEQVTIRIAWWGSQPRHDYTLEVIEMYEEQNPNVNIEPEYASWDDYWQKLAPQAAANELPDIVQMDLSYLSQYAQNNQLADLNPFFGNGIDTSNIGDSILSGGKVGDGIYGFNLGVNAVGFHYNPTLLEEVGIDSIPEGWTWDDYQEMTQKAVDAGYYFDTGMTADVFFNYYLRTQGKRLYAEDGSGLGYDDDQLFVDFFSIQAEQVEKEATPTPDFLAQLAGPEDDPVVKGEAIGMFQWSNQFVGLEEISGLEFDMAPMPGPNVSDGLFLKPSMFFSISENSDQKDAAAEFISFFVNDIEANKLILGDRGVPGSSEVKEVLKAEVSASQAEVFEYIEWAEENSSDMGAPDPAGAGEIIELIVGLAEQINYGEVSLEDAAANFRQQAESILGN</sequence>
<dbReference type="Gene3D" id="3.40.190.10">
    <property type="entry name" value="Periplasmic binding protein-like II"/>
    <property type="match status" value="2"/>
</dbReference>
<dbReference type="PANTHER" id="PTHR43649:SF11">
    <property type="entry name" value="ABC TRANSPORTER SUBSTRATE-BINDING PROTEIN YESO-RELATED"/>
    <property type="match status" value="1"/>
</dbReference>
<feature type="compositionally biased region" description="Acidic residues" evidence="1">
    <location>
        <begin position="28"/>
        <end position="53"/>
    </location>
</feature>
<evidence type="ECO:0000256" key="1">
    <source>
        <dbReference type="SAM" id="MobiDB-lite"/>
    </source>
</evidence>
<dbReference type="SUPFAM" id="SSF53850">
    <property type="entry name" value="Periplasmic binding protein-like II"/>
    <property type="match status" value="1"/>
</dbReference>
<feature type="signal peptide" evidence="2">
    <location>
        <begin position="1"/>
        <end position="18"/>
    </location>
</feature>
<gene>
    <name evidence="3" type="ORF">QQS35_02485</name>
</gene>
<dbReference type="PANTHER" id="PTHR43649">
    <property type="entry name" value="ARABINOSE-BINDING PROTEIN-RELATED"/>
    <property type="match status" value="1"/>
</dbReference>
<evidence type="ECO:0000256" key="2">
    <source>
        <dbReference type="SAM" id="SignalP"/>
    </source>
</evidence>
<dbReference type="InterPro" id="IPR006059">
    <property type="entry name" value="SBP"/>
</dbReference>
<keyword evidence="4" id="KW-1185">Reference proteome</keyword>
<protein>
    <submittedName>
        <fullName evidence="3">Extracellular solute-binding protein</fullName>
    </submittedName>
</protein>
<name>A0ABT7L2D5_9BACI</name>
<dbReference type="RefSeq" id="WP_285930181.1">
    <property type="nucleotide sequence ID" value="NZ_JASTZU010000012.1"/>
</dbReference>
<reference evidence="3 4" key="1">
    <citation type="submission" date="2023-06" db="EMBL/GenBank/DDBJ databases">
        <title>Aquibacillus rhizosphaerae LR5S19.</title>
        <authorList>
            <person name="Sun J.-Q."/>
        </authorList>
    </citation>
    <scope>NUCLEOTIDE SEQUENCE [LARGE SCALE GENOMIC DNA]</scope>
    <source>
        <strain evidence="3 4">LR5S19</strain>
    </source>
</reference>
<feature type="chain" id="PRO_5045722921" evidence="2">
    <location>
        <begin position="19"/>
        <end position="444"/>
    </location>
</feature>
<feature type="region of interest" description="Disordered" evidence="1">
    <location>
        <begin position="23"/>
        <end position="53"/>
    </location>
</feature>
<dbReference type="Proteomes" id="UP001235343">
    <property type="component" value="Unassembled WGS sequence"/>
</dbReference>
<evidence type="ECO:0000313" key="3">
    <source>
        <dbReference type="EMBL" id="MDL4839330.1"/>
    </source>
</evidence>
<dbReference type="PROSITE" id="PS51257">
    <property type="entry name" value="PROKAR_LIPOPROTEIN"/>
    <property type="match status" value="1"/>
</dbReference>
<evidence type="ECO:0000313" key="4">
    <source>
        <dbReference type="Proteomes" id="UP001235343"/>
    </source>
</evidence>